<dbReference type="InterPro" id="IPR011701">
    <property type="entry name" value="MFS"/>
</dbReference>
<feature type="transmembrane region" description="Helical" evidence="3">
    <location>
        <begin position="155"/>
        <end position="175"/>
    </location>
</feature>
<feature type="transmembrane region" description="Helical" evidence="3">
    <location>
        <begin position="267"/>
        <end position="292"/>
    </location>
</feature>
<dbReference type="InterPro" id="IPR036259">
    <property type="entry name" value="MFS_trans_sf"/>
</dbReference>
<protein>
    <recommendedName>
        <fullName evidence="6">Major facilitator superfamily (MFS) profile domain-containing protein</fullName>
    </recommendedName>
</protein>
<keyword evidence="5" id="KW-1185">Reference proteome</keyword>
<keyword evidence="3" id="KW-1133">Transmembrane helix</keyword>
<gene>
    <name evidence="4" type="ORF">SLS62_000531</name>
</gene>
<dbReference type="Gene3D" id="1.20.1250.20">
    <property type="entry name" value="MFS general substrate transporter like domains"/>
    <property type="match status" value="2"/>
</dbReference>
<feature type="transmembrane region" description="Helical" evidence="3">
    <location>
        <begin position="238"/>
        <end position="261"/>
    </location>
</feature>
<proteinExistence type="inferred from homology"/>
<feature type="transmembrane region" description="Helical" evidence="3">
    <location>
        <begin position="123"/>
        <end position="143"/>
    </location>
</feature>
<name>A0AAN9V1J6_9PEZI</name>
<dbReference type="PANTHER" id="PTHR11360">
    <property type="entry name" value="MONOCARBOXYLATE TRANSPORTER"/>
    <property type="match status" value="1"/>
</dbReference>
<dbReference type="InterPro" id="IPR050327">
    <property type="entry name" value="Proton-linked_MCT"/>
</dbReference>
<evidence type="ECO:0008006" key="6">
    <source>
        <dbReference type="Google" id="ProtNLM"/>
    </source>
</evidence>
<feature type="transmembrane region" description="Helical" evidence="3">
    <location>
        <begin position="304"/>
        <end position="325"/>
    </location>
</feature>
<dbReference type="GO" id="GO:0022857">
    <property type="term" value="F:transmembrane transporter activity"/>
    <property type="evidence" value="ECO:0007669"/>
    <property type="project" value="InterPro"/>
</dbReference>
<feature type="transmembrane region" description="Helical" evidence="3">
    <location>
        <begin position="37"/>
        <end position="56"/>
    </location>
</feature>
<dbReference type="SUPFAM" id="SSF103473">
    <property type="entry name" value="MFS general substrate transporter"/>
    <property type="match status" value="1"/>
</dbReference>
<feature type="transmembrane region" description="Helical" evidence="3">
    <location>
        <begin position="88"/>
        <end position="111"/>
    </location>
</feature>
<comment type="similarity">
    <text evidence="2">Belongs to the major facilitator superfamily. Monocarboxylate porter (TC 2.A.1.13) family.</text>
</comment>
<dbReference type="EMBL" id="JAKJXP020000002">
    <property type="protein sequence ID" value="KAK7757516.1"/>
    <property type="molecule type" value="Genomic_DNA"/>
</dbReference>
<keyword evidence="3" id="KW-0472">Membrane</keyword>
<feature type="transmembrane region" description="Helical" evidence="3">
    <location>
        <begin position="63"/>
        <end position="82"/>
    </location>
</feature>
<reference evidence="4 5" key="1">
    <citation type="submission" date="2024-02" db="EMBL/GenBank/DDBJ databases">
        <title>De novo assembly and annotation of 12 fungi associated with fruit tree decline syndrome in Ontario, Canada.</title>
        <authorList>
            <person name="Sulman M."/>
            <person name="Ellouze W."/>
            <person name="Ilyukhin E."/>
        </authorList>
    </citation>
    <scope>NUCLEOTIDE SEQUENCE [LARGE SCALE GENOMIC DNA]</scope>
    <source>
        <strain evidence="4 5">M11/M66-122</strain>
    </source>
</reference>
<evidence type="ECO:0000256" key="1">
    <source>
        <dbReference type="ARBA" id="ARBA00004141"/>
    </source>
</evidence>
<dbReference type="Pfam" id="PF07690">
    <property type="entry name" value="MFS_1"/>
    <property type="match status" value="1"/>
</dbReference>
<feature type="transmembrane region" description="Helical" evidence="3">
    <location>
        <begin position="331"/>
        <end position="351"/>
    </location>
</feature>
<evidence type="ECO:0000256" key="3">
    <source>
        <dbReference type="SAM" id="Phobius"/>
    </source>
</evidence>
<dbReference type="PANTHER" id="PTHR11360:SF130">
    <property type="entry name" value="MAJOR FACILITATOR SUPERFAMILY (MFS) PROFILE DOMAIN-CONTAINING PROTEIN-RELATED"/>
    <property type="match status" value="1"/>
</dbReference>
<evidence type="ECO:0000313" key="5">
    <source>
        <dbReference type="Proteomes" id="UP001320420"/>
    </source>
</evidence>
<sequence length="369" mass="39322">MCLCTHFVVMRTWGVINSFGVFQSYYVDLLGREPSDISWIGSLQVFLTFFIGTFAGRFTDAGFFRPVTLAGTAFTALGIFATSAATQYWHLILAQGLCVGIGSGCLFCPAISTLSTYFSKRRALVIGIAASGSGTGGLIFPAMARQLLPAVGFGWAVRAIGFVQVATLLIANVFMRSRLPPRRTGSLVEWGAFREIECQSTSAITPALSYTDSLNLLLVMNGVGLFGRMLPSLFADRVGPLNLLIPASLLCAICLFAWIAVADPASMYVWAIFYGIFSGAMQSMFPAGLSSLTTDLQKQGTRMGMVFTIVSFAVLVGTPAAGALITAMDGSYLGAQVFTGFCVMVGVSFLLGARSARMRKTGAGWAVKM</sequence>
<evidence type="ECO:0000256" key="2">
    <source>
        <dbReference type="ARBA" id="ARBA00006727"/>
    </source>
</evidence>
<dbReference type="GO" id="GO:0016020">
    <property type="term" value="C:membrane"/>
    <property type="evidence" value="ECO:0007669"/>
    <property type="project" value="UniProtKB-SubCell"/>
</dbReference>
<organism evidence="4 5">
    <name type="scientific">Diatrype stigma</name>
    <dbReference type="NCBI Taxonomy" id="117547"/>
    <lineage>
        <taxon>Eukaryota</taxon>
        <taxon>Fungi</taxon>
        <taxon>Dikarya</taxon>
        <taxon>Ascomycota</taxon>
        <taxon>Pezizomycotina</taxon>
        <taxon>Sordariomycetes</taxon>
        <taxon>Xylariomycetidae</taxon>
        <taxon>Xylariales</taxon>
        <taxon>Diatrypaceae</taxon>
        <taxon>Diatrype</taxon>
    </lineage>
</organism>
<comment type="caution">
    <text evidence="4">The sequence shown here is derived from an EMBL/GenBank/DDBJ whole genome shotgun (WGS) entry which is preliminary data.</text>
</comment>
<comment type="subcellular location">
    <subcellularLocation>
        <location evidence="1">Membrane</location>
        <topology evidence="1">Multi-pass membrane protein</topology>
    </subcellularLocation>
</comment>
<dbReference type="AlphaFoldDB" id="A0AAN9V1J6"/>
<accession>A0AAN9V1J6</accession>
<keyword evidence="3" id="KW-0812">Transmembrane</keyword>
<evidence type="ECO:0000313" key="4">
    <source>
        <dbReference type="EMBL" id="KAK7757516.1"/>
    </source>
</evidence>
<dbReference type="Proteomes" id="UP001320420">
    <property type="component" value="Unassembled WGS sequence"/>
</dbReference>